<accession>A0A6P6RFR2</accession>
<evidence type="ECO:0000256" key="7">
    <source>
        <dbReference type="ARBA" id="ARBA00023040"/>
    </source>
</evidence>
<dbReference type="CDD" id="cd06364">
    <property type="entry name" value="PBP1_CaSR"/>
    <property type="match status" value="1"/>
</dbReference>
<dbReference type="Pfam" id="PF07562">
    <property type="entry name" value="NCD3G"/>
    <property type="match status" value="1"/>
</dbReference>
<evidence type="ECO:0000313" key="15">
    <source>
        <dbReference type="RefSeq" id="XP_026144010.1"/>
    </source>
</evidence>
<evidence type="ECO:0000256" key="9">
    <source>
        <dbReference type="ARBA" id="ARBA00023170"/>
    </source>
</evidence>
<dbReference type="PANTHER" id="PTHR24061:SF538">
    <property type="entry name" value="OLFACTORY RECEPTOR C FAMILY, H1"/>
    <property type="match status" value="1"/>
</dbReference>
<dbReference type="PRINTS" id="PR01535">
    <property type="entry name" value="VOMERONASL2R"/>
</dbReference>
<dbReference type="FunFam" id="2.10.50.30:FF:000002">
    <property type="entry name" value="Vomeronasal 2 receptor, h1"/>
    <property type="match status" value="1"/>
</dbReference>
<dbReference type="InterPro" id="IPR001828">
    <property type="entry name" value="ANF_lig-bd_rcpt"/>
</dbReference>
<dbReference type="CTD" id="100004933"/>
<dbReference type="GO" id="GO:0005886">
    <property type="term" value="C:plasma membrane"/>
    <property type="evidence" value="ECO:0007669"/>
    <property type="project" value="UniProtKB-SubCell"/>
</dbReference>
<dbReference type="InterPro" id="IPR017979">
    <property type="entry name" value="GPCR_3_CS"/>
</dbReference>
<dbReference type="RefSeq" id="XP_026144010.1">
    <property type="nucleotide sequence ID" value="XM_026288225.1"/>
</dbReference>
<keyword evidence="5" id="KW-0732">Signal</keyword>
<comment type="similarity">
    <text evidence="2">Belongs to the G-protein coupled receptor 3 family.</text>
</comment>
<feature type="domain" description="G-protein coupled receptors family 3 profile" evidence="13">
    <location>
        <begin position="568"/>
        <end position="831"/>
    </location>
</feature>
<dbReference type="Pfam" id="PF00003">
    <property type="entry name" value="7tm_3"/>
    <property type="match status" value="1"/>
</dbReference>
<keyword evidence="8 12" id="KW-0472">Membrane</keyword>
<dbReference type="PROSITE" id="PS50259">
    <property type="entry name" value="G_PROTEIN_RECEP_F3_4"/>
    <property type="match status" value="1"/>
</dbReference>
<evidence type="ECO:0000259" key="13">
    <source>
        <dbReference type="PROSITE" id="PS50259"/>
    </source>
</evidence>
<dbReference type="PRINTS" id="PR00248">
    <property type="entry name" value="GPCRMGR"/>
</dbReference>
<dbReference type="FunFam" id="3.40.50.2300:FF:000067">
    <property type="entry name" value="Olfactory receptor C family, h1"/>
    <property type="match status" value="1"/>
</dbReference>
<feature type="transmembrane region" description="Helical" evidence="12">
    <location>
        <begin position="568"/>
        <end position="594"/>
    </location>
</feature>
<comment type="subcellular location">
    <subcellularLocation>
        <location evidence="1">Cell membrane</location>
        <topology evidence="1">Multi-pass membrane protein</topology>
    </subcellularLocation>
</comment>
<evidence type="ECO:0000256" key="10">
    <source>
        <dbReference type="ARBA" id="ARBA00023180"/>
    </source>
</evidence>
<keyword evidence="6 12" id="KW-1133">Transmembrane helix</keyword>
<evidence type="ECO:0000256" key="3">
    <source>
        <dbReference type="ARBA" id="ARBA00022475"/>
    </source>
</evidence>
<keyword evidence="3" id="KW-1003">Cell membrane</keyword>
<dbReference type="SUPFAM" id="SSF53822">
    <property type="entry name" value="Periplasmic binding protein-like I"/>
    <property type="match status" value="1"/>
</dbReference>
<dbReference type="CDD" id="cd15283">
    <property type="entry name" value="7tmC_V2R_pheromone"/>
    <property type="match status" value="1"/>
</dbReference>
<feature type="transmembrane region" description="Helical" evidence="12">
    <location>
        <begin position="726"/>
        <end position="749"/>
    </location>
</feature>
<sequence>MIGKPEYPLLSKDGDIIIGGAFSIHSKIHFEMPSFREKPHRLMCTSLNLREFRFAQTMIFAIEEINSKPSLLPNISIGYQIFDSCGSTLASMRSSVALINGQELTAEHICSGKTAVKAIIGESESSSTIVLSRITGPFRIPVISHFATCACLSNRKQFPSFFRTIPSDFHQSRALAQLVKHFGWTWIGAVRSDNDYGNNGMATFVEVAEREGVCIEYSEAMSRTNSKEKIAKVVEVIKKGTAKVLVAFLAQGEMDVLLEEIIRQNVTGLQWVGSESWITARYLATRIVSKVLGGAVGFTISKSKIPGLKEFLLKVNPSQNPSNALLREFWEMAFGCRIFPTISSKTEYEKFCNGSENLSNVSNEFTDVSELRISNNVYKAIYAIANALHNTLACKTSNIAPETITCGTKDLIVSSQVMHSLQNVNFTMASGEMIYFDKNGDTMARYELINWQKNGAGETTFVTIGHYDASLPNEQQFVMNSINIVWAGDSHTKPSSVCSESCQPGFRQAVMKGRPVCCFECLRCPSGEISSTTDSAECIKCPLEHWSNENHSMCVLKKVEFLSFEENMGILLTAFSLTGVSLTIAVALMFYHFIDTPLVKASNTELSFLLLFSLSLCFLCSLTFIGQPTEWSCMLRHTAFGITFALCMSCVLARTIAVVMAFKATVPSTSVPQCTLPLQRVSVFCCTFFQVIICTVWLVLAPPIPYKNITHSLDTIILECDLGSAIGFWAVLGYIGLLSVCCFILAFLARKLPDNFNEAKFITFSLLIFCAVWITFIPAYVSSPGKFTVAVEIFAILASSFGLLFCIFTPKCYIILLKPEQNTRKHIIGKNHNKS</sequence>
<dbReference type="KEGG" id="caua:113118818"/>
<feature type="transmembrane region" description="Helical" evidence="12">
    <location>
        <begin position="761"/>
        <end position="781"/>
    </location>
</feature>
<dbReference type="Pfam" id="PF01094">
    <property type="entry name" value="ANF_receptor"/>
    <property type="match status" value="1"/>
</dbReference>
<feature type="transmembrane region" description="Helical" evidence="12">
    <location>
        <begin position="683"/>
        <end position="706"/>
    </location>
</feature>
<evidence type="ECO:0000256" key="6">
    <source>
        <dbReference type="ARBA" id="ARBA00022989"/>
    </source>
</evidence>
<reference evidence="15" key="1">
    <citation type="submission" date="2025-08" db="UniProtKB">
        <authorList>
            <consortium name="RefSeq"/>
        </authorList>
    </citation>
    <scope>IDENTIFICATION</scope>
    <source>
        <strain evidence="15">Wakin</strain>
        <tissue evidence="15">Muscle</tissue>
    </source>
</reference>
<name>A0A6P6RFR2_CARAU</name>
<proteinExistence type="inferred from homology"/>
<keyword evidence="7" id="KW-0297">G-protein coupled receptor</keyword>
<dbReference type="AlphaFoldDB" id="A0A6P6RFR2"/>
<dbReference type="OrthoDB" id="5984008at2759"/>
<evidence type="ECO:0000256" key="8">
    <source>
        <dbReference type="ARBA" id="ARBA00023136"/>
    </source>
</evidence>
<keyword evidence="11" id="KW-0807">Transducer</keyword>
<evidence type="ECO:0000256" key="12">
    <source>
        <dbReference type="SAM" id="Phobius"/>
    </source>
</evidence>
<dbReference type="Gene3D" id="2.10.50.30">
    <property type="entry name" value="GPCR, family 3, nine cysteines domain"/>
    <property type="match status" value="1"/>
</dbReference>
<gene>
    <name evidence="15" type="primary">olfch1</name>
</gene>
<dbReference type="Gene3D" id="3.40.50.2300">
    <property type="match status" value="2"/>
</dbReference>
<evidence type="ECO:0000256" key="4">
    <source>
        <dbReference type="ARBA" id="ARBA00022692"/>
    </source>
</evidence>
<evidence type="ECO:0000256" key="5">
    <source>
        <dbReference type="ARBA" id="ARBA00022729"/>
    </source>
</evidence>
<feature type="transmembrane region" description="Helical" evidence="12">
    <location>
        <begin position="793"/>
        <end position="816"/>
    </location>
</feature>
<dbReference type="GO" id="GO:0004930">
    <property type="term" value="F:G protein-coupled receptor activity"/>
    <property type="evidence" value="ECO:0007669"/>
    <property type="project" value="UniProtKB-KW"/>
</dbReference>
<keyword evidence="14" id="KW-1185">Reference proteome</keyword>
<feature type="transmembrane region" description="Helical" evidence="12">
    <location>
        <begin position="638"/>
        <end position="662"/>
    </location>
</feature>
<keyword evidence="10" id="KW-0325">Glycoprotein</keyword>
<dbReference type="InterPro" id="IPR004073">
    <property type="entry name" value="GPCR_3_vmron_rcpt_2"/>
</dbReference>
<dbReference type="FunFam" id="3.40.50.2300:FF:000016">
    <property type="entry name" value="Taste 1 receptor member 2"/>
    <property type="match status" value="1"/>
</dbReference>
<dbReference type="InterPro" id="IPR011500">
    <property type="entry name" value="GPCR_3_9-Cys_dom"/>
</dbReference>
<dbReference type="PANTHER" id="PTHR24061">
    <property type="entry name" value="CALCIUM-SENSING RECEPTOR-RELATED"/>
    <property type="match status" value="1"/>
</dbReference>
<evidence type="ECO:0000313" key="14">
    <source>
        <dbReference type="Proteomes" id="UP000515129"/>
    </source>
</evidence>
<protein>
    <submittedName>
        <fullName evidence="15">Olfactory receptor CH1</fullName>
    </submittedName>
</protein>
<keyword evidence="4 12" id="KW-0812">Transmembrane</keyword>
<keyword evidence="9 15" id="KW-0675">Receptor</keyword>
<dbReference type="InterPro" id="IPR017978">
    <property type="entry name" value="GPCR_3_C"/>
</dbReference>
<evidence type="ECO:0000256" key="11">
    <source>
        <dbReference type="ARBA" id="ARBA00023224"/>
    </source>
</evidence>
<dbReference type="Proteomes" id="UP000515129">
    <property type="component" value="Chromosome 18"/>
</dbReference>
<evidence type="ECO:0000256" key="2">
    <source>
        <dbReference type="ARBA" id="ARBA00007242"/>
    </source>
</evidence>
<dbReference type="PROSITE" id="PS00981">
    <property type="entry name" value="G_PROTEIN_RECEP_F3_3"/>
    <property type="match status" value="1"/>
</dbReference>
<dbReference type="InterPro" id="IPR028082">
    <property type="entry name" value="Peripla_BP_I"/>
</dbReference>
<dbReference type="InterPro" id="IPR000068">
    <property type="entry name" value="GPCR_3_Ca_sens_rcpt-rel"/>
</dbReference>
<dbReference type="InterPro" id="IPR038550">
    <property type="entry name" value="GPCR_3_9-Cys_sf"/>
</dbReference>
<evidence type="ECO:0000256" key="1">
    <source>
        <dbReference type="ARBA" id="ARBA00004651"/>
    </source>
</evidence>
<feature type="transmembrane region" description="Helical" evidence="12">
    <location>
        <begin position="606"/>
        <end position="626"/>
    </location>
</feature>
<dbReference type="InterPro" id="IPR000337">
    <property type="entry name" value="GPCR_3"/>
</dbReference>
<organism evidence="14 15">
    <name type="scientific">Carassius auratus</name>
    <name type="common">Goldfish</name>
    <dbReference type="NCBI Taxonomy" id="7957"/>
    <lineage>
        <taxon>Eukaryota</taxon>
        <taxon>Metazoa</taxon>
        <taxon>Chordata</taxon>
        <taxon>Craniata</taxon>
        <taxon>Vertebrata</taxon>
        <taxon>Euteleostomi</taxon>
        <taxon>Actinopterygii</taxon>
        <taxon>Neopterygii</taxon>
        <taxon>Teleostei</taxon>
        <taxon>Ostariophysi</taxon>
        <taxon>Cypriniformes</taxon>
        <taxon>Cyprinidae</taxon>
        <taxon>Cyprininae</taxon>
        <taxon>Carassius</taxon>
    </lineage>
</organism>